<dbReference type="RefSeq" id="WP_273840411.1">
    <property type="nucleotide sequence ID" value="NZ_JAQQWT010000002.1"/>
</dbReference>
<name>A0ABV6NJ38_9BACI</name>
<feature type="chain" id="PRO_5046240811" evidence="2">
    <location>
        <begin position="28"/>
        <end position="809"/>
    </location>
</feature>
<sequence length="809" mass="91775">MVSLLRKSLFFALLITLLGSLSVSALAETNQNRNQDHYQAMKSEKEIKIHRFEAKVKLEGHELRNSSLFIQEKGKSAKSYQVLTDSTGKLKTKLPNGSYTIKAVIEDETWYSTNASFYVEDGKVEGAKENEINLTQKSKRKESKRKAQHNVQGSLTEGTKGLKGDLLIAKHTDVEYEEEIFVISSKNNGQFTAALSDGNYYMWGVLVNGGYYRYDLSFSVVGKDLYVNGEQESSLTVMLPENRYKGIVRDNSKPLSGADIILEEVIDEDDYYFEFIQAVTTNNKGEFQLRELPDGEYSLSIADKTYYAWDYQRFTVVDGNIFVDGKQVSVLDAKIPTISLKGTVYDGKNPLTYGYIDIEQLDEDGYTKDYFGAAVDQKGKFAYRLNDGNYRISYVDELNRYTRVDISFEVQNGKLIQDGKVITSLNIDLPSVTLLGKIVDGEDSLHGHVDIEKISEDSYEWHYATTDQNGIYSLRLPDGEYKVTWMYLYEEHEGIPLSKMFEIKDRQLYVDGKKLDILELQVPPVTLNGLLKEGDNTLDSGEIGVISIEEGFYYWKWINEDGTFTMRLPDGHYIVRDVYTGEGSNTYVNLTFEIRNGQLYVNDELAKRLEIEVPPVTLFGNLTDNGVPVQGDVSIHSITTDPDGEYYYFWGWTNEEGSFSFRLPDGDYQMNYVYLYDGTSFVSGKPFTIQSGQLLINGEAQELLEIQANPVTLSGKVYNKGKVIRDGYVAVVKVNDEGDWIDWQDGWIGYDGTYKFRLSDGEYELLYVDTFKETVSFYLPIIIHGGIAIVNGEEVSTLDLELQEGTIIP</sequence>
<reference evidence="3 4" key="1">
    <citation type="submission" date="2024-09" db="EMBL/GenBank/DDBJ databases">
        <authorList>
            <person name="Sun Q."/>
            <person name="Mori K."/>
        </authorList>
    </citation>
    <scope>NUCLEOTIDE SEQUENCE [LARGE SCALE GENOMIC DNA]</scope>
    <source>
        <strain evidence="3 4">NCAIM B.02301</strain>
    </source>
</reference>
<keyword evidence="2" id="KW-0732">Signal</keyword>
<dbReference type="Proteomes" id="UP001589833">
    <property type="component" value="Unassembled WGS sequence"/>
</dbReference>
<gene>
    <name evidence="3" type="ORF">ACFFH4_14005</name>
</gene>
<accession>A0ABV6NJ38</accession>
<dbReference type="EMBL" id="JBHLTR010000017">
    <property type="protein sequence ID" value="MFC0560153.1"/>
    <property type="molecule type" value="Genomic_DNA"/>
</dbReference>
<evidence type="ECO:0000313" key="4">
    <source>
        <dbReference type="Proteomes" id="UP001589833"/>
    </source>
</evidence>
<dbReference type="CDD" id="cd16913">
    <property type="entry name" value="YkuD_like"/>
    <property type="match status" value="1"/>
</dbReference>
<evidence type="ECO:0000313" key="3">
    <source>
        <dbReference type="EMBL" id="MFC0560153.1"/>
    </source>
</evidence>
<protein>
    <submittedName>
        <fullName evidence="3">Carboxypeptidase regulatory-like domain-containing protein</fullName>
    </submittedName>
</protein>
<feature type="region of interest" description="Disordered" evidence="1">
    <location>
        <begin position="136"/>
        <end position="157"/>
    </location>
</feature>
<feature type="signal peptide" evidence="2">
    <location>
        <begin position="1"/>
        <end position="27"/>
    </location>
</feature>
<proteinExistence type="predicted"/>
<dbReference type="Gene3D" id="2.60.40.1120">
    <property type="entry name" value="Carboxypeptidase-like, regulatory domain"/>
    <property type="match status" value="1"/>
</dbReference>
<dbReference type="Pfam" id="PF13620">
    <property type="entry name" value="CarboxypepD_reg"/>
    <property type="match status" value="1"/>
</dbReference>
<keyword evidence="4" id="KW-1185">Reference proteome</keyword>
<dbReference type="SUPFAM" id="SSF49478">
    <property type="entry name" value="Cna protein B-type domain"/>
    <property type="match status" value="1"/>
</dbReference>
<dbReference type="InterPro" id="IPR005490">
    <property type="entry name" value="LD_TPept_cat_dom"/>
</dbReference>
<feature type="compositionally biased region" description="Basic residues" evidence="1">
    <location>
        <begin position="137"/>
        <end position="148"/>
    </location>
</feature>
<evidence type="ECO:0000256" key="1">
    <source>
        <dbReference type="SAM" id="MobiDB-lite"/>
    </source>
</evidence>
<organism evidence="3 4">
    <name type="scientific">Halalkalibacter alkalisediminis</name>
    <dbReference type="NCBI Taxonomy" id="935616"/>
    <lineage>
        <taxon>Bacteria</taxon>
        <taxon>Bacillati</taxon>
        <taxon>Bacillota</taxon>
        <taxon>Bacilli</taxon>
        <taxon>Bacillales</taxon>
        <taxon>Bacillaceae</taxon>
        <taxon>Halalkalibacter</taxon>
    </lineage>
</organism>
<evidence type="ECO:0000256" key="2">
    <source>
        <dbReference type="SAM" id="SignalP"/>
    </source>
</evidence>
<comment type="caution">
    <text evidence="3">The sequence shown here is derived from an EMBL/GenBank/DDBJ whole genome shotgun (WGS) entry which is preliminary data.</text>
</comment>